<keyword evidence="3" id="KW-0645">Protease</keyword>
<dbReference type="EMBL" id="AGEG01000014">
    <property type="protein sequence ID" value="EHR36576.1"/>
    <property type="molecule type" value="Genomic_DNA"/>
</dbReference>
<feature type="region of interest" description="Disordered" evidence="16">
    <location>
        <begin position="1"/>
        <end position="203"/>
    </location>
</feature>
<keyword evidence="5" id="KW-0808">Transferase</keyword>
<evidence type="ECO:0000256" key="4">
    <source>
        <dbReference type="ARBA" id="ARBA00022676"/>
    </source>
</evidence>
<dbReference type="InterPro" id="IPR023346">
    <property type="entry name" value="Lysozyme-like_dom_sf"/>
</dbReference>
<feature type="compositionally biased region" description="Low complexity" evidence="16">
    <location>
        <begin position="1031"/>
        <end position="1048"/>
    </location>
</feature>
<evidence type="ECO:0000259" key="18">
    <source>
        <dbReference type="Pfam" id="PF00905"/>
    </source>
</evidence>
<organism evidence="20 21">
    <name type="scientific">Facklamia languida CCUG 37842</name>
    <dbReference type="NCBI Taxonomy" id="883113"/>
    <lineage>
        <taxon>Bacteria</taxon>
        <taxon>Bacillati</taxon>
        <taxon>Bacillota</taxon>
        <taxon>Bacilli</taxon>
        <taxon>Lactobacillales</taxon>
        <taxon>Aerococcaceae</taxon>
        <taxon>Facklamia</taxon>
    </lineage>
</organism>
<comment type="catalytic activity">
    <reaction evidence="14">
        <text>Preferential cleavage: (Ac)2-L-Lys-D-Ala-|-D-Ala. Also transpeptidation of peptidyl-alanyl moieties that are N-acyl substituents of D-alanine.</text>
        <dbReference type="EC" id="3.4.16.4"/>
    </reaction>
</comment>
<comment type="caution">
    <text evidence="20">The sequence shown here is derived from an EMBL/GenBank/DDBJ whole genome shotgun (WGS) entry which is preliminary data.</text>
</comment>
<dbReference type="InterPro" id="IPR036950">
    <property type="entry name" value="PBP_transglycosylase"/>
</dbReference>
<dbReference type="SUPFAM" id="SSF56601">
    <property type="entry name" value="beta-lactamase/transpeptidase-like"/>
    <property type="match status" value="1"/>
</dbReference>
<dbReference type="HOGENOM" id="CLU_006354_2_0_9"/>
<feature type="compositionally biased region" description="Basic and acidic residues" evidence="16">
    <location>
        <begin position="32"/>
        <end position="63"/>
    </location>
</feature>
<protein>
    <submittedName>
        <fullName evidence="20">Uncharacterized protein</fullName>
    </submittedName>
</protein>
<dbReference type="GO" id="GO:0008658">
    <property type="term" value="F:penicillin binding"/>
    <property type="evidence" value="ECO:0007669"/>
    <property type="project" value="InterPro"/>
</dbReference>
<dbReference type="GO" id="GO:0006508">
    <property type="term" value="P:proteolysis"/>
    <property type="evidence" value="ECO:0007669"/>
    <property type="project" value="UniProtKB-KW"/>
</dbReference>
<evidence type="ECO:0000313" key="20">
    <source>
        <dbReference type="EMBL" id="EHR36576.1"/>
    </source>
</evidence>
<name>H3NK59_9LACT</name>
<dbReference type="Gene3D" id="3.40.710.10">
    <property type="entry name" value="DD-peptidase/beta-lactamase superfamily"/>
    <property type="match status" value="1"/>
</dbReference>
<evidence type="ECO:0000256" key="14">
    <source>
        <dbReference type="ARBA" id="ARBA00034000"/>
    </source>
</evidence>
<evidence type="ECO:0000256" key="2">
    <source>
        <dbReference type="ARBA" id="ARBA00022645"/>
    </source>
</evidence>
<feature type="compositionally biased region" description="Polar residues" evidence="16">
    <location>
        <begin position="67"/>
        <end position="76"/>
    </location>
</feature>
<feature type="compositionally biased region" description="Basic and acidic residues" evidence="16">
    <location>
        <begin position="1"/>
        <end position="19"/>
    </location>
</feature>
<evidence type="ECO:0000256" key="15">
    <source>
        <dbReference type="ARBA" id="ARBA00049902"/>
    </source>
</evidence>
<dbReference type="PANTHER" id="PTHR32282">
    <property type="entry name" value="BINDING PROTEIN TRANSPEPTIDASE, PUTATIVE-RELATED"/>
    <property type="match status" value="1"/>
</dbReference>
<comment type="catalytic activity">
    <reaction evidence="15">
        <text>[GlcNAc-(1-&gt;4)-Mur2Ac(oyl-L-Ala-gamma-D-Glu-L-Lys-D-Ala-D-Ala)](n)-di-trans,octa-cis-undecaprenyl diphosphate + beta-D-GlcNAc-(1-&gt;4)-Mur2Ac(oyl-L-Ala-gamma-D-Glu-L-Lys-D-Ala-D-Ala)-di-trans,octa-cis-undecaprenyl diphosphate = [GlcNAc-(1-&gt;4)-Mur2Ac(oyl-L-Ala-gamma-D-Glu-L-Lys-D-Ala-D-Ala)](n+1)-di-trans,octa-cis-undecaprenyl diphosphate + di-trans,octa-cis-undecaprenyl diphosphate + H(+)</text>
        <dbReference type="Rhea" id="RHEA:23708"/>
        <dbReference type="Rhea" id="RHEA-COMP:9602"/>
        <dbReference type="Rhea" id="RHEA-COMP:9603"/>
        <dbReference type="ChEBI" id="CHEBI:15378"/>
        <dbReference type="ChEBI" id="CHEBI:58405"/>
        <dbReference type="ChEBI" id="CHEBI:60033"/>
        <dbReference type="ChEBI" id="CHEBI:78435"/>
        <dbReference type="EC" id="2.4.99.28"/>
    </reaction>
</comment>
<dbReference type="GO" id="GO:0008360">
    <property type="term" value="P:regulation of cell shape"/>
    <property type="evidence" value="ECO:0007669"/>
    <property type="project" value="UniProtKB-KW"/>
</dbReference>
<dbReference type="eggNOG" id="COG0744">
    <property type="taxonomic scope" value="Bacteria"/>
</dbReference>
<evidence type="ECO:0000259" key="19">
    <source>
        <dbReference type="Pfam" id="PF00912"/>
    </source>
</evidence>
<evidence type="ECO:0000313" key="21">
    <source>
        <dbReference type="Proteomes" id="UP000006190"/>
    </source>
</evidence>
<dbReference type="InterPro" id="IPR001460">
    <property type="entry name" value="PCN-bd_Tpept"/>
</dbReference>
<keyword evidence="8" id="KW-0133">Cell shape</keyword>
<evidence type="ECO:0000256" key="5">
    <source>
        <dbReference type="ARBA" id="ARBA00022679"/>
    </source>
</evidence>
<feature type="domain" description="Glycosyl transferase family 51" evidence="19">
    <location>
        <begin position="287"/>
        <end position="471"/>
    </location>
</feature>
<dbReference type="STRING" id="883113.HMPREF9708_01248"/>
<keyword evidence="13" id="KW-0961">Cell wall biogenesis/degradation</keyword>
<dbReference type="PATRIC" id="fig|883113.3.peg.1243"/>
<keyword evidence="6 17" id="KW-0812">Transmembrane</keyword>
<evidence type="ECO:0000256" key="1">
    <source>
        <dbReference type="ARBA" id="ARBA00022475"/>
    </source>
</evidence>
<dbReference type="GO" id="GO:0030288">
    <property type="term" value="C:outer membrane-bounded periplasmic space"/>
    <property type="evidence" value="ECO:0007669"/>
    <property type="project" value="TreeGrafter"/>
</dbReference>
<keyword evidence="1" id="KW-1003">Cell membrane</keyword>
<dbReference type="GO" id="GO:0008955">
    <property type="term" value="F:peptidoglycan glycosyltransferase activity"/>
    <property type="evidence" value="ECO:0007669"/>
    <property type="project" value="UniProtKB-EC"/>
</dbReference>
<evidence type="ECO:0000256" key="17">
    <source>
        <dbReference type="SAM" id="Phobius"/>
    </source>
</evidence>
<keyword evidence="11 17" id="KW-0472">Membrane</keyword>
<evidence type="ECO:0000256" key="6">
    <source>
        <dbReference type="ARBA" id="ARBA00022692"/>
    </source>
</evidence>
<dbReference type="AlphaFoldDB" id="H3NK59"/>
<feature type="compositionally biased region" description="Polar residues" evidence="16">
    <location>
        <begin position="168"/>
        <end position="179"/>
    </location>
</feature>
<dbReference type="Gene3D" id="1.10.3810.10">
    <property type="entry name" value="Biosynthetic peptidoglycan transglycosylase-like"/>
    <property type="match status" value="1"/>
</dbReference>
<dbReference type="InterPro" id="IPR001264">
    <property type="entry name" value="Glyco_trans_51"/>
</dbReference>
<dbReference type="RefSeq" id="WP_006309449.1">
    <property type="nucleotide sequence ID" value="NZ_JH601133.1"/>
</dbReference>
<dbReference type="Proteomes" id="UP000006190">
    <property type="component" value="Unassembled WGS sequence"/>
</dbReference>
<evidence type="ECO:0000256" key="13">
    <source>
        <dbReference type="ARBA" id="ARBA00023316"/>
    </source>
</evidence>
<sequence>MDKDQPSRKDRQSKLDPKNKKYSTLSRRHRDANHPHAHQESFDSKSRHQRRLERIAQLEKRQGESAVASTFQSKQSDLNRHVALQERPSKKRESLRGATQSVSEQTFKARPQDDDSLASMEPMDFKALPPLAFKGGTQSSKVTGPPVRSHQTGRQSHSESLKAKPFQPANSDSLQSQGSGKDDHTLQANPPQSSKTKKKQSSNQYSLEGYTLKEKTGIFTAVFFNLVRRFILLILVVGTLLAALMAGTGIGYFASLVGETEPPSREEMAEAINRLDQQSTLYYASKEPIANVRSDVVRSVASLEDISPHIIQGLISIEDQNFYDHPGVNPKSTLRAILQTFLTGSGTGGSTLTQQLVKQQLLTHDVTFFRKANEILLSLRLEKYFSKDEILTAYLNVSPFGRNNKGENIAGIREASEGIFGISPADVNLNQAAFLVGLPQNPYTYTPYNQYGERSEDMTAGIARMKNVLYSMYRNQYIDKDTYDKALQYDITKDFIKSESRPKERQTYLYQAVMNAAVEKIMALNIKKDGNSLSQVYQDVDWYNDYYFAAERQLRTGGYKVYSTIDKEIYNQLQISAKEHESQLGPLYEGVYTDPNTGEEIYYVEKPQSGVVVMENATGKVLGFVAGTDFESNQIDHAFRMHRSPGSTIKPLAVYGPALEQNIITPASIIPDTELVETYADGTEWRPTNYGNVISNKFYTARTSLQFSYNLPTIRIYQALLNQGVPISDYLTRMGFNPITSYTPEETHNLAFSIGGVTNGPTVFEQTSAFTTFANQGKHIEGYLIEKIEDAYGNIVFQQESNPQQVFSEDTNYLMVDMLRDVNRQGTGGVAASILSAIGGDWIAKTGTSESLKDIWYIASTPKITIGSWIGYDNQYGEYFIDPADGYGQEGTRSQQFWGKLVSDLYAIRPEIFGIDQQFQQPASVVRQSVVERTGTQPGSVTVNYQSIPVTGPLKDELFKASYPAPQLSADFMISGSERDYQLFWGEILRRFQESQTTSKDATEESSEEDDEDEENPDDPDHSTPPDLYDPSQPEEPYVPEPVSETTQ</sequence>
<evidence type="ECO:0000256" key="8">
    <source>
        <dbReference type="ARBA" id="ARBA00022960"/>
    </source>
</evidence>
<dbReference type="PANTHER" id="PTHR32282:SF32">
    <property type="entry name" value="PENICILLIN-BINDING PROTEIN 2A"/>
    <property type="match status" value="1"/>
</dbReference>
<keyword evidence="9" id="KW-0573">Peptidoglycan synthesis</keyword>
<feature type="compositionally biased region" description="Acidic residues" evidence="16">
    <location>
        <begin position="1004"/>
        <end position="1018"/>
    </location>
</feature>
<dbReference type="InterPro" id="IPR012338">
    <property type="entry name" value="Beta-lactam/transpept-like"/>
</dbReference>
<dbReference type="Pfam" id="PF00905">
    <property type="entry name" value="Transpeptidase"/>
    <property type="match status" value="1"/>
</dbReference>
<dbReference type="Pfam" id="PF00912">
    <property type="entry name" value="Transgly"/>
    <property type="match status" value="1"/>
</dbReference>
<evidence type="ECO:0000256" key="12">
    <source>
        <dbReference type="ARBA" id="ARBA00023268"/>
    </source>
</evidence>
<reference evidence="20 21" key="1">
    <citation type="submission" date="2012-01" db="EMBL/GenBank/DDBJ databases">
        <title>The Genome Sequence of Facklamia languida CCUG 37842.</title>
        <authorList>
            <consortium name="The Broad Institute Genome Sequencing Platform"/>
            <person name="Earl A."/>
            <person name="Ward D."/>
            <person name="Feldgarden M."/>
            <person name="Gevers D."/>
            <person name="Huys G."/>
            <person name="Young S.K."/>
            <person name="Zeng Q."/>
            <person name="Gargeya S."/>
            <person name="Fitzgerald M."/>
            <person name="Haas B."/>
            <person name="Abouelleil A."/>
            <person name="Alvarado L."/>
            <person name="Arachchi H.M."/>
            <person name="Berlin A."/>
            <person name="Chapman S.B."/>
            <person name="Gearin G."/>
            <person name="Goldberg J."/>
            <person name="Griggs A."/>
            <person name="Gujja S."/>
            <person name="Hansen M."/>
            <person name="Heiman D."/>
            <person name="Howarth C."/>
            <person name="Larimer J."/>
            <person name="Lui A."/>
            <person name="MacDonald P.J.P."/>
            <person name="McCowen C."/>
            <person name="Montmayeur A."/>
            <person name="Murphy C."/>
            <person name="Neiman D."/>
            <person name="Pearson M."/>
            <person name="Priest M."/>
            <person name="Roberts A."/>
            <person name="Saif S."/>
            <person name="Shea T."/>
            <person name="Sisk P."/>
            <person name="Stolte C."/>
            <person name="Sykes S."/>
            <person name="Wortman J."/>
            <person name="Nusbaum C."/>
            <person name="Birren B."/>
        </authorList>
    </citation>
    <scope>NUCLEOTIDE SEQUENCE [LARGE SCALE GENOMIC DNA]</scope>
    <source>
        <strain evidence="20 21">CCUG 37842</strain>
    </source>
</reference>
<keyword evidence="21" id="KW-1185">Reference proteome</keyword>
<evidence type="ECO:0000256" key="16">
    <source>
        <dbReference type="SAM" id="MobiDB-lite"/>
    </source>
</evidence>
<dbReference type="GO" id="GO:0071555">
    <property type="term" value="P:cell wall organization"/>
    <property type="evidence" value="ECO:0007669"/>
    <property type="project" value="UniProtKB-KW"/>
</dbReference>
<dbReference type="Gene3D" id="3.90.1310.40">
    <property type="match status" value="1"/>
</dbReference>
<dbReference type="GO" id="GO:0009252">
    <property type="term" value="P:peptidoglycan biosynthetic process"/>
    <property type="evidence" value="ECO:0007669"/>
    <property type="project" value="UniProtKB-KW"/>
</dbReference>
<feature type="transmembrane region" description="Helical" evidence="17">
    <location>
        <begin position="230"/>
        <end position="254"/>
    </location>
</feature>
<evidence type="ECO:0000256" key="9">
    <source>
        <dbReference type="ARBA" id="ARBA00022984"/>
    </source>
</evidence>
<evidence type="ECO:0000256" key="3">
    <source>
        <dbReference type="ARBA" id="ARBA00022670"/>
    </source>
</evidence>
<keyword evidence="4" id="KW-0328">Glycosyltransferase</keyword>
<feature type="domain" description="Penicillin-binding protein transpeptidase" evidence="18">
    <location>
        <begin position="610"/>
        <end position="875"/>
    </location>
</feature>
<keyword evidence="12" id="KW-0511">Multifunctional enzyme</keyword>
<feature type="compositionally biased region" description="Basic and acidic residues" evidence="16">
    <location>
        <begin position="77"/>
        <end position="95"/>
    </location>
</feature>
<dbReference type="Gene3D" id="3.40.50.12800">
    <property type="match status" value="1"/>
</dbReference>
<proteinExistence type="predicted"/>
<feature type="compositionally biased region" description="Polar residues" evidence="16">
    <location>
        <begin position="97"/>
        <end position="106"/>
    </location>
</feature>
<keyword evidence="2" id="KW-0121">Carboxypeptidase</keyword>
<gene>
    <name evidence="20" type="ORF">HMPREF9708_01248</name>
</gene>
<evidence type="ECO:0000256" key="10">
    <source>
        <dbReference type="ARBA" id="ARBA00022989"/>
    </source>
</evidence>
<dbReference type="GO" id="GO:0009002">
    <property type="term" value="F:serine-type D-Ala-D-Ala carboxypeptidase activity"/>
    <property type="evidence" value="ECO:0007669"/>
    <property type="project" value="UniProtKB-EC"/>
</dbReference>
<dbReference type="InterPro" id="IPR050396">
    <property type="entry name" value="Glycosyltr_51/Transpeptidase"/>
</dbReference>
<feature type="region of interest" description="Disordered" evidence="16">
    <location>
        <begin position="994"/>
        <end position="1048"/>
    </location>
</feature>
<evidence type="ECO:0000256" key="7">
    <source>
        <dbReference type="ARBA" id="ARBA00022801"/>
    </source>
</evidence>
<evidence type="ECO:0000256" key="11">
    <source>
        <dbReference type="ARBA" id="ARBA00023136"/>
    </source>
</evidence>
<keyword evidence="7" id="KW-0378">Hydrolase</keyword>
<dbReference type="SUPFAM" id="SSF53955">
    <property type="entry name" value="Lysozyme-like"/>
    <property type="match status" value="1"/>
</dbReference>
<accession>H3NK59</accession>
<keyword evidence="10 17" id="KW-1133">Transmembrane helix</keyword>